<name>A0ABS9EJ92_9BACT</name>
<dbReference type="EMBL" id="JAKGUD010000001">
    <property type="protein sequence ID" value="MCF4141274.1"/>
    <property type="molecule type" value="Genomic_DNA"/>
</dbReference>
<comment type="caution">
    <text evidence="1">The sequence shown here is derived from an EMBL/GenBank/DDBJ whole genome shotgun (WGS) entry which is preliminary data.</text>
</comment>
<evidence type="ECO:0000313" key="2">
    <source>
        <dbReference type="Proteomes" id="UP001200430"/>
    </source>
</evidence>
<protein>
    <submittedName>
        <fullName evidence="1">Ethanolamine utilization protein EutJ</fullName>
    </submittedName>
</protein>
<dbReference type="InterPro" id="IPR043129">
    <property type="entry name" value="ATPase_NBD"/>
</dbReference>
<accession>A0ABS9EJ92</accession>
<dbReference type="Pfam" id="PF11104">
    <property type="entry name" value="PilM_2"/>
    <property type="match status" value="1"/>
</dbReference>
<dbReference type="NCBIfam" id="TIGR02529">
    <property type="entry name" value="EutJ"/>
    <property type="match status" value="1"/>
</dbReference>
<reference evidence="1 2" key="1">
    <citation type="submission" date="2022-01" db="EMBL/GenBank/DDBJ databases">
        <title>Dethiosulfovibrio faecalis sp. nov., a novel proteolytic, non-sulfur-reducing bacterium isolated from a marine aquaculture solid waste bioreactor.</title>
        <authorList>
            <person name="Grabowski S."/>
            <person name="Apolinario E."/>
            <person name="Schneider N."/>
            <person name="Marshall C.W."/>
            <person name="Sowers K.R."/>
        </authorList>
    </citation>
    <scope>NUCLEOTIDE SEQUENCE [LARGE SCALE GENOMIC DNA]</scope>
    <source>
        <strain evidence="1 2">DSM 12537</strain>
    </source>
</reference>
<dbReference type="PANTHER" id="PTHR32432">
    <property type="entry name" value="CELL DIVISION PROTEIN FTSA-RELATED"/>
    <property type="match status" value="1"/>
</dbReference>
<sequence length="283" mass="29760">MTSWLTPELSLCGQVFREGTAEGENPGNICLGFDLGTTNMVLVALDEEGFPIGAVMEPSKASVRDGVVVDYLEAIRGMKVCLDRLSRGIPIDESVAVGAAAYPPGISPKTAKVCANVVEALGFECGGLYEEPSAAAEALGMADGVIVDIGGGTTGISVVRDEKVIFSSDEPTGGTHMTLVLAGALGVDFDRAEEEKRKNRNRYAPLLKPVLEKMATIVRDELERCPESDGLPVVLVGGGADIVGVEGVMEPIIGRPVSMAPESLLVTPLGIARSLWRDRYGSK</sequence>
<dbReference type="RefSeq" id="WP_236097603.1">
    <property type="nucleotide sequence ID" value="NZ_JAKGUD010000001.1"/>
</dbReference>
<keyword evidence="2" id="KW-1185">Reference proteome</keyword>
<gene>
    <name evidence="1" type="primary">eutJ</name>
    <name evidence="1" type="ORF">L2W38_00375</name>
</gene>
<evidence type="ECO:0000313" key="1">
    <source>
        <dbReference type="EMBL" id="MCF4141274.1"/>
    </source>
</evidence>
<dbReference type="InterPro" id="IPR050696">
    <property type="entry name" value="FtsA/MreB"/>
</dbReference>
<dbReference type="Gene3D" id="3.30.420.40">
    <property type="match status" value="2"/>
</dbReference>
<dbReference type="SUPFAM" id="SSF53067">
    <property type="entry name" value="Actin-like ATPase domain"/>
    <property type="match status" value="1"/>
</dbReference>
<organism evidence="1 2">
    <name type="scientific">Dethiosulfovibrio marinus</name>
    <dbReference type="NCBI Taxonomy" id="133532"/>
    <lineage>
        <taxon>Bacteria</taxon>
        <taxon>Thermotogati</taxon>
        <taxon>Synergistota</taxon>
        <taxon>Synergistia</taxon>
        <taxon>Synergistales</taxon>
        <taxon>Dethiosulfovibrionaceae</taxon>
        <taxon>Dethiosulfovibrio</taxon>
    </lineage>
</organism>
<dbReference type="NCBIfam" id="NF011660">
    <property type="entry name" value="PRK15080.1"/>
    <property type="match status" value="1"/>
</dbReference>
<dbReference type="InterPro" id="IPR005883">
    <property type="entry name" value="PilM"/>
</dbReference>
<dbReference type="PANTHER" id="PTHR32432:SF3">
    <property type="entry name" value="ETHANOLAMINE UTILIZATION PROTEIN EUTJ"/>
    <property type="match status" value="1"/>
</dbReference>
<proteinExistence type="predicted"/>
<dbReference type="InterPro" id="IPR013366">
    <property type="entry name" value="EutJ"/>
</dbReference>
<dbReference type="Proteomes" id="UP001200430">
    <property type="component" value="Unassembled WGS sequence"/>
</dbReference>